<accession>A0A418KY28</accession>
<dbReference type="AlphaFoldDB" id="A0A418KY28"/>
<comment type="subcellular location">
    <subcellularLocation>
        <location evidence="1">Cell membrane</location>
        <topology evidence="1">Multi-pass membrane protein</topology>
    </subcellularLocation>
</comment>
<evidence type="ECO:0000313" key="9">
    <source>
        <dbReference type="Proteomes" id="UP000284057"/>
    </source>
</evidence>
<name>A0A418KY28_9ACTN</name>
<organism evidence="8 9">
    <name type="scientific">Jiangella rhizosphaerae</name>
    <dbReference type="NCBI Taxonomy" id="2293569"/>
    <lineage>
        <taxon>Bacteria</taxon>
        <taxon>Bacillati</taxon>
        <taxon>Actinomycetota</taxon>
        <taxon>Actinomycetes</taxon>
        <taxon>Jiangellales</taxon>
        <taxon>Jiangellaceae</taxon>
        <taxon>Jiangella</taxon>
    </lineage>
</organism>
<feature type="transmembrane region" description="Helical" evidence="6">
    <location>
        <begin position="12"/>
        <end position="40"/>
    </location>
</feature>
<feature type="domain" description="TraD/TraG TraM recognition site" evidence="7">
    <location>
        <begin position="426"/>
        <end position="547"/>
    </location>
</feature>
<keyword evidence="4 6" id="KW-1133">Transmembrane helix</keyword>
<dbReference type="SUPFAM" id="SSF52540">
    <property type="entry name" value="P-loop containing nucleoside triphosphate hydrolases"/>
    <property type="match status" value="1"/>
</dbReference>
<dbReference type="PANTHER" id="PTHR37937">
    <property type="entry name" value="CONJUGATIVE TRANSFER: DNA TRANSPORT"/>
    <property type="match status" value="1"/>
</dbReference>
<keyword evidence="5 6" id="KW-0472">Membrane</keyword>
<gene>
    <name evidence="8" type="ORF">DY240_01250</name>
</gene>
<protein>
    <submittedName>
        <fullName evidence="8">Type VI secretion protein</fullName>
    </submittedName>
</protein>
<proteinExistence type="predicted"/>
<keyword evidence="9" id="KW-1185">Reference proteome</keyword>
<dbReference type="CDD" id="cd01127">
    <property type="entry name" value="TrwB_TraG_TraD_VirD4"/>
    <property type="match status" value="1"/>
</dbReference>
<evidence type="ECO:0000256" key="4">
    <source>
        <dbReference type="ARBA" id="ARBA00022989"/>
    </source>
</evidence>
<evidence type="ECO:0000256" key="2">
    <source>
        <dbReference type="ARBA" id="ARBA00022475"/>
    </source>
</evidence>
<dbReference type="OrthoDB" id="226701at2"/>
<evidence type="ECO:0000256" key="6">
    <source>
        <dbReference type="SAM" id="Phobius"/>
    </source>
</evidence>
<sequence>MASEPQGASRDDTVAAAGLISVGIAATVLLLTWCGAALAAEATGHTAPPFTASGAWASLRQPADPATAWATPMPSPVVVWAITGLVTATVGGLAVAAFRAWRRRVGPPGRIGYPDGTATRNEVLRVAGERSLMARATHLRPGLHKPAPADCGQLLGHSRGAAVWSPVEDSRVIVGPPRSGKGLHLVIPMILDAPGAVVTNSTRPDNLTATMAAREKIGPVAVFDPQGLAPGISNGLRWSPVRGCEDPETAMVRARGLAAGSGVGGKGVENGAFWQGQTEAVLRGMLHAAALAGHTPRDLYRWSLDPVAALECARVLADSPRAAYGWGSALEAAATADQRTRDSIWLGVRSALGALAAPKVLAAVSPSPGEEFDPAQFLRAKGTLYLIGTSSGAGNAGALINALIEDLVETARRLAAASPRARLDPPLNLILDELHNFLAISSLPSLMSEGGGSGMVTTAVFQSVAQIRDGYGENLAHAIWDSAIAKVILGGGSTPKDLQDLVTLIGERDEETVSLSRSTGRGDGSRSRQVSLRRVPILDAAKIRTLPFGTGLLLLRSAAPIMLTLTDWRRRPDANEITAARDAVAERISDAFATQSGAPEARVA</sequence>
<evidence type="ECO:0000259" key="7">
    <source>
        <dbReference type="Pfam" id="PF12696"/>
    </source>
</evidence>
<evidence type="ECO:0000256" key="3">
    <source>
        <dbReference type="ARBA" id="ARBA00022692"/>
    </source>
</evidence>
<dbReference type="Pfam" id="PF12696">
    <property type="entry name" value="TraG-D_C"/>
    <property type="match status" value="1"/>
</dbReference>
<keyword evidence="3 6" id="KW-0812">Transmembrane</keyword>
<keyword evidence="2" id="KW-1003">Cell membrane</keyword>
<feature type="transmembrane region" description="Helical" evidence="6">
    <location>
        <begin position="77"/>
        <end position="101"/>
    </location>
</feature>
<dbReference type="Proteomes" id="UP000284057">
    <property type="component" value="Unassembled WGS sequence"/>
</dbReference>
<dbReference type="EMBL" id="QUAL01000012">
    <property type="protein sequence ID" value="RIQ36989.1"/>
    <property type="molecule type" value="Genomic_DNA"/>
</dbReference>
<dbReference type="GO" id="GO:0005886">
    <property type="term" value="C:plasma membrane"/>
    <property type="evidence" value="ECO:0007669"/>
    <property type="project" value="UniProtKB-SubCell"/>
</dbReference>
<dbReference type="InterPro" id="IPR032689">
    <property type="entry name" value="TraG-D_C"/>
</dbReference>
<dbReference type="InterPro" id="IPR051539">
    <property type="entry name" value="T4SS-coupling_protein"/>
</dbReference>
<dbReference type="RefSeq" id="WP_119658164.1">
    <property type="nucleotide sequence ID" value="NZ_QUAL01000012.1"/>
</dbReference>
<dbReference type="Gene3D" id="3.40.50.300">
    <property type="entry name" value="P-loop containing nucleotide triphosphate hydrolases"/>
    <property type="match status" value="1"/>
</dbReference>
<evidence type="ECO:0000256" key="5">
    <source>
        <dbReference type="ARBA" id="ARBA00023136"/>
    </source>
</evidence>
<dbReference type="InterPro" id="IPR027417">
    <property type="entry name" value="P-loop_NTPase"/>
</dbReference>
<evidence type="ECO:0000256" key="1">
    <source>
        <dbReference type="ARBA" id="ARBA00004651"/>
    </source>
</evidence>
<reference evidence="8 9" key="1">
    <citation type="submission" date="2018-09" db="EMBL/GenBank/DDBJ databases">
        <title>Isolation, diversity and antifungal activity of actinobacteria from wheat.</title>
        <authorList>
            <person name="Han C."/>
        </authorList>
    </citation>
    <scope>NUCLEOTIDE SEQUENCE [LARGE SCALE GENOMIC DNA]</scope>
    <source>
        <strain evidence="8 9">NEAU-YY265</strain>
    </source>
</reference>
<comment type="caution">
    <text evidence="8">The sequence shown here is derived from an EMBL/GenBank/DDBJ whole genome shotgun (WGS) entry which is preliminary data.</text>
</comment>
<dbReference type="PANTHER" id="PTHR37937:SF1">
    <property type="entry name" value="CONJUGATIVE TRANSFER: DNA TRANSPORT"/>
    <property type="match status" value="1"/>
</dbReference>
<evidence type="ECO:0000313" key="8">
    <source>
        <dbReference type="EMBL" id="RIQ36989.1"/>
    </source>
</evidence>